<organism evidence="1 2">
    <name type="scientific">Hygrophoropsis aurantiaca</name>
    <dbReference type="NCBI Taxonomy" id="72124"/>
    <lineage>
        <taxon>Eukaryota</taxon>
        <taxon>Fungi</taxon>
        <taxon>Dikarya</taxon>
        <taxon>Basidiomycota</taxon>
        <taxon>Agaricomycotina</taxon>
        <taxon>Agaricomycetes</taxon>
        <taxon>Agaricomycetidae</taxon>
        <taxon>Boletales</taxon>
        <taxon>Coniophorineae</taxon>
        <taxon>Hygrophoropsidaceae</taxon>
        <taxon>Hygrophoropsis</taxon>
    </lineage>
</organism>
<proteinExistence type="predicted"/>
<evidence type="ECO:0000313" key="2">
    <source>
        <dbReference type="Proteomes" id="UP000790377"/>
    </source>
</evidence>
<protein>
    <submittedName>
        <fullName evidence="1">Uncharacterized protein</fullName>
    </submittedName>
</protein>
<evidence type="ECO:0000313" key="1">
    <source>
        <dbReference type="EMBL" id="KAH7915391.1"/>
    </source>
</evidence>
<comment type="caution">
    <text evidence="1">The sequence shown here is derived from an EMBL/GenBank/DDBJ whole genome shotgun (WGS) entry which is preliminary data.</text>
</comment>
<sequence length="139" mass="15436">MASSSNRDAYIRLSCIIPELNSFIRSSTIPFPPVIFASGFASLIAQTYISSHPAHGLFLISPPISNASVPPHLNLGDLPEFDFEPNFPLAIMDHPIRMKLLLAENRLARSECVDLFPVTNRDSSEAIEKMQLWLDELGI</sequence>
<name>A0ACB8AQZ8_9AGAM</name>
<keyword evidence="2" id="KW-1185">Reference proteome</keyword>
<dbReference type="EMBL" id="MU267601">
    <property type="protein sequence ID" value="KAH7915391.1"/>
    <property type="molecule type" value="Genomic_DNA"/>
</dbReference>
<accession>A0ACB8AQZ8</accession>
<reference evidence="1" key="1">
    <citation type="journal article" date="2021" name="New Phytol.">
        <title>Evolutionary innovations through gain and loss of genes in the ectomycorrhizal Boletales.</title>
        <authorList>
            <person name="Wu G."/>
            <person name="Miyauchi S."/>
            <person name="Morin E."/>
            <person name="Kuo A."/>
            <person name="Drula E."/>
            <person name="Varga T."/>
            <person name="Kohler A."/>
            <person name="Feng B."/>
            <person name="Cao Y."/>
            <person name="Lipzen A."/>
            <person name="Daum C."/>
            <person name="Hundley H."/>
            <person name="Pangilinan J."/>
            <person name="Johnson J."/>
            <person name="Barry K."/>
            <person name="LaButti K."/>
            <person name="Ng V."/>
            <person name="Ahrendt S."/>
            <person name="Min B."/>
            <person name="Choi I.G."/>
            <person name="Park H."/>
            <person name="Plett J.M."/>
            <person name="Magnuson J."/>
            <person name="Spatafora J.W."/>
            <person name="Nagy L.G."/>
            <person name="Henrissat B."/>
            <person name="Grigoriev I.V."/>
            <person name="Yang Z.L."/>
            <person name="Xu J."/>
            <person name="Martin F.M."/>
        </authorList>
    </citation>
    <scope>NUCLEOTIDE SEQUENCE</scope>
    <source>
        <strain evidence="1">ATCC 28755</strain>
    </source>
</reference>
<gene>
    <name evidence="1" type="ORF">BJ138DRAFT_1141995</name>
</gene>
<dbReference type="Proteomes" id="UP000790377">
    <property type="component" value="Unassembled WGS sequence"/>
</dbReference>